<dbReference type="OrthoDB" id="9797132at2"/>
<dbReference type="RefSeq" id="WP_015878920.1">
    <property type="nucleotide sequence ID" value="NC_012691.1"/>
</dbReference>
<keyword evidence="3" id="KW-0479">Metal-binding</keyword>
<proteinExistence type="predicted"/>
<dbReference type="PANTHER" id="PTHR36438:SF1">
    <property type="entry name" value="IRON-SULFUR CLUSTER REPAIR PROTEIN YTFE"/>
    <property type="match status" value="1"/>
</dbReference>
<evidence type="ECO:0000256" key="2">
    <source>
        <dbReference type="ARBA" id="ARBA00022490"/>
    </source>
</evidence>
<dbReference type="EMBL" id="CP001616">
    <property type="protein sequence ID" value="ACQ93449.1"/>
    <property type="molecule type" value="Genomic_DNA"/>
</dbReference>
<protein>
    <recommendedName>
        <fullName evidence="5">Hemerythrin-like domain-containing protein</fullName>
    </recommendedName>
</protein>
<dbReference type="InterPro" id="IPR019903">
    <property type="entry name" value="RIC_family"/>
</dbReference>
<dbReference type="eggNOG" id="COG2846">
    <property type="taxonomic scope" value="Bacteria"/>
</dbReference>
<reference evidence="7" key="1">
    <citation type="submission" date="2009-05" db="EMBL/GenBank/DDBJ databases">
        <title>Complete sequence of Tolumonas auensis DSM 9187.</title>
        <authorList>
            <consortium name="US DOE Joint Genome Institute"/>
            <person name="Lucas S."/>
            <person name="Copeland A."/>
            <person name="Lapidus A."/>
            <person name="Glavina del Rio T."/>
            <person name="Tice H."/>
            <person name="Bruce D."/>
            <person name="Goodwin L."/>
            <person name="Pitluck S."/>
            <person name="Chertkov O."/>
            <person name="Brettin T."/>
            <person name="Detter J.C."/>
            <person name="Han C."/>
            <person name="Larimer F."/>
            <person name="Land M."/>
            <person name="Hauser L."/>
            <person name="Kyrpides N."/>
            <person name="Mikhailova N."/>
            <person name="Spring S."/>
            <person name="Beller H."/>
        </authorList>
    </citation>
    <scope>NUCLEOTIDE SEQUENCE [LARGE SCALE GENOMIC DNA]</scope>
    <source>
        <strain evidence="7">DSM 9187 / TA4</strain>
    </source>
</reference>
<dbReference type="InterPro" id="IPR012312">
    <property type="entry name" value="Hemerythrin-like"/>
</dbReference>
<dbReference type="HOGENOM" id="CLU_076075_2_0_6"/>
<accession>C4LFT2</accession>
<dbReference type="NCBIfam" id="TIGR03652">
    <property type="entry name" value="FeS_repair_RIC"/>
    <property type="match status" value="1"/>
</dbReference>
<reference evidence="6 7" key="2">
    <citation type="journal article" date="2011" name="Stand. Genomic Sci.">
        <title>Complete genome sequence of Tolumonas auensis type strain (TA 4).</title>
        <authorList>
            <person name="Chertkov O."/>
            <person name="Copeland A."/>
            <person name="Lucas S."/>
            <person name="Lapidus A."/>
            <person name="Berry K.W."/>
            <person name="Detter J.C."/>
            <person name="Del Rio T.G."/>
            <person name="Hammon N."/>
            <person name="Dalin E."/>
            <person name="Tice H."/>
            <person name="Pitluck S."/>
            <person name="Richardson P."/>
            <person name="Bruce D."/>
            <person name="Goodwin L."/>
            <person name="Han C."/>
            <person name="Tapia R."/>
            <person name="Saunders E."/>
            <person name="Schmutz J."/>
            <person name="Brettin T."/>
            <person name="Larimer F."/>
            <person name="Land M."/>
            <person name="Hauser L."/>
            <person name="Spring S."/>
            <person name="Rohde M."/>
            <person name="Kyrpides N.C."/>
            <person name="Ivanova N."/>
            <person name="Goker M."/>
            <person name="Beller H.R."/>
            <person name="Klenk H.P."/>
            <person name="Woyke T."/>
        </authorList>
    </citation>
    <scope>NUCLEOTIDE SEQUENCE [LARGE SCALE GENOMIC DNA]</scope>
    <source>
        <strain evidence="7">DSM 9187 / TA4</strain>
    </source>
</reference>
<dbReference type="STRING" id="595494.Tola_1841"/>
<sequence>MSLLEQTIASIACEIPGATRVFHKFKLDFCCGGQQPLKDAIAHRNLDAALVVAELEQVQQLPSEDTDWRTAEPAALIDFILERFHALHRIQLPELARLARRVEHVHSDKPGCPLGLADHLLYMQQEMESHMQKEEQILFPMLKAGHNNMVQGPIAMMRFEHEQHGEGLEELSRLTNDITPPEGACVTWRALYTGLTQLREDLMQHIHLENNILFANATLPQ</sequence>
<organism evidence="6 7">
    <name type="scientific">Tolumonas auensis (strain DSM 9187 / NBRC 110442 / TA 4)</name>
    <dbReference type="NCBI Taxonomy" id="595494"/>
    <lineage>
        <taxon>Bacteria</taxon>
        <taxon>Pseudomonadati</taxon>
        <taxon>Pseudomonadota</taxon>
        <taxon>Gammaproteobacteria</taxon>
        <taxon>Aeromonadales</taxon>
        <taxon>Aeromonadaceae</taxon>
        <taxon>Tolumonas</taxon>
    </lineage>
</organism>
<dbReference type="Gene3D" id="1.20.120.520">
    <property type="entry name" value="nmb1532 protein domain like"/>
    <property type="match status" value="1"/>
</dbReference>
<evidence type="ECO:0000313" key="6">
    <source>
        <dbReference type="EMBL" id="ACQ93449.1"/>
    </source>
</evidence>
<dbReference type="Pfam" id="PF01814">
    <property type="entry name" value="Hemerythrin"/>
    <property type="match status" value="1"/>
</dbReference>
<dbReference type="PANTHER" id="PTHR36438">
    <property type="entry name" value="IRON-SULFUR CLUSTER REPAIR PROTEIN YTFE"/>
    <property type="match status" value="1"/>
</dbReference>
<keyword evidence="2" id="KW-0963">Cytoplasm</keyword>
<dbReference type="GO" id="GO:0046872">
    <property type="term" value="F:metal ion binding"/>
    <property type="evidence" value="ECO:0007669"/>
    <property type="project" value="UniProtKB-KW"/>
</dbReference>
<dbReference type="NCBIfam" id="NF008221">
    <property type="entry name" value="PRK10992.1"/>
    <property type="match status" value="1"/>
</dbReference>
<dbReference type="Pfam" id="PF04405">
    <property type="entry name" value="ScdA_N"/>
    <property type="match status" value="1"/>
</dbReference>
<evidence type="ECO:0000256" key="4">
    <source>
        <dbReference type="ARBA" id="ARBA00023004"/>
    </source>
</evidence>
<dbReference type="AlphaFoldDB" id="C4LFT2"/>
<dbReference type="CDD" id="cd12108">
    <property type="entry name" value="Hr-like"/>
    <property type="match status" value="1"/>
</dbReference>
<keyword evidence="7" id="KW-1185">Reference proteome</keyword>
<comment type="subcellular location">
    <subcellularLocation>
        <location evidence="1">Cytoplasm</location>
    </subcellularLocation>
</comment>
<gene>
    <name evidence="6" type="ordered locus">Tola_1841</name>
</gene>
<name>C4LFT2_TOLAT</name>
<keyword evidence="4" id="KW-0408">Iron</keyword>
<dbReference type="GO" id="GO:0005737">
    <property type="term" value="C:cytoplasm"/>
    <property type="evidence" value="ECO:0007669"/>
    <property type="project" value="UniProtKB-SubCell"/>
</dbReference>
<evidence type="ECO:0000259" key="5">
    <source>
        <dbReference type="Pfam" id="PF01814"/>
    </source>
</evidence>
<dbReference type="KEGG" id="tau:Tola_1841"/>
<feature type="domain" description="Hemerythrin-like" evidence="5">
    <location>
        <begin position="80"/>
        <end position="215"/>
    </location>
</feature>
<evidence type="ECO:0000256" key="1">
    <source>
        <dbReference type="ARBA" id="ARBA00004496"/>
    </source>
</evidence>
<dbReference type="Proteomes" id="UP000009073">
    <property type="component" value="Chromosome"/>
</dbReference>
<evidence type="ECO:0000256" key="3">
    <source>
        <dbReference type="ARBA" id="ARBA00022723"/>
    </source>
</evidence>
<evidence type="ECO:0000313" key="7">
    <source>
        <dbReference type="Proteomes" id="UP000009073"/>
    </source>
</evidence>